<keyword evidence="3" id="KW-1185">Reference proteome</keyword>
<dbReference type="EMBL" id="KB933100">
    <property type="protein sequence ID" value="EOO00270.1"/>
    <property type="molecule type" value="Genomic_DNA"/>
</dbReference>
<name>R8BLV5_PHAM7</name>
<dbReference type="PANTHER" id="PTHR46154">
    <property type="match status" value="1"/>
</dbReference>
<dbReference type="GO" id="GO:0005886">
    <property type="term" value="C:plasma membrane"/>
    <property type="evidence" value="ECO:0007669"/>
    <property type="project" value="TreeGrafter"/>
</dbReference>
<dbReference type="HOGENOM" id="CLU_1391109_0_0_1"/>
<evidence type="ECO:0000313" key="3">
    <source>
        <dbReference type="Proteomes" id="UP000014074"/>
    </source>
</evidence>
<evidence type="ECO:0000256" key="1">
    <source>
        <dbReference type="SAM" id="Phobius"/>
    </source>
</evidence>
<dbReference type="OrthoDB" id="6132759at2759"/>
<keyword evidence="1" id="KW-0812">Transmembrane</keyword>
<proteinExistence type="predicted"/>
<dbReference type="InterPro" id="IPR038377">
    <property type="entry name" value="Na/Glc_symporter_sf"/>
</dbReference>
<protein>
    <submittedName>
        <fullName evidence="2">Putative urea active transporter protein</fullName>
    </submittedName>
</protein>
<feature type="transmembrane region" description="Helical" evidence="1">
    <location>
        <begin position="28"/>
        <end position="47"/>
    </location>
</feature>
<dbReference type="Proteomes" id="UP000014074">
    <property type="component" value="Unassembled WGS sequence"/>
</dbReference>
<dbReference type="eggNOG" id="KOG2348">
    <property type="taxonomic scope" value="Eukaryota"/>
</dbReference>
<keyword evidence="1" id="KW-0472">Membrane</keyword>
<accession>R8BLV5</accession>
<feature type="transmembrane region" description="Helical" evidence="1">
    <location>
        <begin position="86"/>
        <end position="103"/>
    </location>
</feature>
<dbReference type="GeneID" id="19324684"/>
<keyword evidence="1" id="KW-1133">Transmembrane helix</keyword>
<sequence>MIWVTRAMKKTLNEDNHSTETATFLTDYVHTFIIMIILAWLTIKVIVVKEIGSIGALYDAVIAADKENPVAGNYEGSHLTMRSEGCLYFGILHVISNFGAVIMDTGFWQKGFSADVAAAVPGYVLGGVASFSVPWTVGTIVGLAGLALERTPAFPIYPRLMTAEEVDAGLVLPYVTQAVAGKAGAGALLLTIFMVS</sequence>
<feature type="transmembrane region" description="Helical" evidence="1">
    <location>
        <begin position="123"/>
        <end position="148"/>
    </location>
</feature>
<gene>
    <name evidence="2" type="ORF">UCRPA7_4252</name>
</gene>
<evidence type="ECO:0000313" key="2">
    <source>
        <dbReference type="EMBL" id="EOO00270.1"/>
    </source>
</evidence>
<dbReference type="PANTHER" id="PTHR46154:SF1">
    <property type="entry name" value="ACTIVE TRANSPORTER, PUTATIVE (AFU_ORTHOLOGUE AFUA_1G17570)-RELATED"/>
    <property type="match status" value="1"/>
</dbReference>
<dbReference type="RefSeq" id="XP_007914937.1">
    <property type="nucleotide sequence ID" value="XM_007916746.1"/>
</dbReference>
<dbReference type="KEGG" id="tmn:UCRPA7_4252"/>
<organism evidence="2 3">
    <name type="scientific">Phaeoacremonium minimum (strain UCR-PA7)</name>
    <name type="common">Esca disease fungus</name>
    <name type="synonym">Togninia minima</name>
    <dbReference type="NCBI Taxonomy" id="1286976"/>
    <lineage>
        <taxon>Eukaryota</taxon>
        <taxon>Fungi</taxon>
        <taxon>Dikarya</taxon>
        <taxon>Ascomycota</taxon>
        <taxon>Pezizomycotina</taxon>
        <taxon>Sordariomycetes</taxon>
        <taxon>Sordariomycetidae</taxon>
        <taxon>Togniniales</taxon>
        <taxon>Togniniaceae</taxon>
        <taxon>Phaeoacremonium</taxon>
    </lineage>
</organism>
<dbReference type="InterPro" id="IPR031155">
    <property type="entry name" value="DUR"/>
</dbReference>
<dbReference type="GO" id="GO:0015204">
    <property type="term" value="F:urea transmembrane transporter activity"/>
    <property type="evidence" value="ECO:0007669"/>
    <property type="project" value="InterPro"/>
</dbReference>
<dbReference type="Gene3D" id="1.20.1730.10">
    <property type="entry name" value="Sodium/glucose cotransporter"/>
    <property type="match status" value="1"/>
</dbReference>
<dbReference type="AlphaFoldDB" id="R8BLV5"/>
<reference evidence="3" key="1">
    <citation type="journal article" date="2013" name="Genome Announc.">
        <title>Draft genome sequence of the ascomycete Phaeoacremonium aleophilum strain UCR-PA7, a causal agent of the esca disease complex in grapevines.</title>
        <authorList>
            <person name="Blanco-Ulate B."/>
            <person name="Rolshausen P."/>
            <person name="Cantu D."/>
        </authorList>
    </citation>
    <scope>NUCLEOTIDE SEQUENCE [LARGE SCALE GENOMIC DNA]</scope>
    <source>
        <strain evidence="3">UCR-PA7</strain>
    </source>
</reference>